<feature type="compositionally biased region" description="Polar residues" evidence="1">
    <location>
        <begin position="287"/>
        <end position="298"/>
    </location>
</feature>
<evidence type="ECO:0000313" key="3">
    <source>
        <dbReference type="Proteomes" id="UP001149163"/>
    </source>
</evidence>
<name>A0A9W9HRF5_9EURO</name>
<evidence type="ECO:0000313" key="2">
    <source>
        <dbReference type="EMBL" id="KAJ5153435.1"/>
    </source>
</evidence>
<comment type="caution">
    <text evidence="2">The sequence shown here is derived from an EMBL/GenBank/DDBJ whole genome shotgun (WGS) entry which is preliminary data.</text>
</comment>
<gene>
    <name evidence="2" type="ORF">N7482_009913</name>
</gene>
<dbReference type="Proteomes" id="UP001149163">
    <property type="component" value="Unassembled WGS sequence"/>
</dbReference>
<feature type="compositionally biased region" description="Acidic residues" evidence="1">
    <location>
        <begin position="416"/>
        <end position="427"/>
    </location>
</feature>
<sequence>MSQPYSGSQLPGMSDPHVGISGMENRDYPWNQIQTQDAGTQFHRVFGSPSSGEIGAITHGLSPMTGSAPEAEVFSSHQQPPPAAGSLRYVECHIVPLEQIPDGLRLPPLLPPLLPQPQLSPVLPPMRPFMLSPTQALALPESPIPQGQEPHTFTVHGGASHSPEPQQLSDGEPSPPPDSEAEEYTLMCEFSFPCCMTPSPDGMHFRKVVSHVFGRNKASTKLFPPRVWVHYCRKHYQRARYRANQWPFTQCDLLLESLRRMEVWGGVASFELILRRREVLRADGTNDKSASTASSGPLQNGRKHPTAIVAPVPRWLRQEVGRGKSFDAIRHLIERIREHMASLRQNEKIHQAQQAKLSGSSARSKSRKQPKTPSRQQGSLVRFPDIEILPTFKQWVIEDVFRPRASQKKQSGRITDEEEDEKEDFDAHDESASPAAGFGRAGFNNGSSDGQRRRSERLYLRMVTRVSSRGSVKKLSDKEQ</sequence>
<feature type="region of interest" description="Disordered" evidence="1">
    <location>
        <begin position="284"/>
        <end position="304"/>
    </location>
</feature>
<dbReference type="EMBL" id="JAPQKN010000007">
    <property type="protein sequence ID" value="KAJ5153435.1"/>
    <property type="molecule type" value="Genomic_DNA"/>
</dbReference>
<proteinExistence type="predicted"/>
<dbReference type="OrthoDB" id="4161595at2759"/>
<feature type="compositionally biased region" description="Polar residues" evidence="1">
    <location>
        <begin position="351"/>
        <end position="363"/>
    </location>
</feature>
<protein>
    <submittedName>
        <fullName evidence="2">Uncharacterized protein</fullName>
    </submittedName>
</protein>
<dbReference type="RefSeq" id="XP_056539743.1">
    <property type="nucleotide sequence ID" value="XM_056692037.1"/>
</dbReference>
<feature type="compositionally biased region" description="Low complexity" evidence="1">
    <location>
        <begin position="435"/>
        <end position="446"/>
    </location>
</feature>
<evidence type="ECO:0000256" key="1">
    <source>
        <dbReference type="SAM" id="MobiDB-lite"/>
    </source>
</evidence>
<organism evidence="2 3">
    <name type="scientific">Penicillium canariense</name>
    <dbReference type="NCBI Taxonomy" id="189055"/>
    <lineage>
        <taxon>Eukaryota</taxon>
        <taxon>Fungi</taxon>
        <taxon>Dikarya</taxon>
        <taxon>Ascomycota</taxon>
        <taxon>Pezizomycotina</taxon>
        <taxon>Eurotiomycetes</taxon>
        <taxon>Eurotiomycetidae</taxon>
        <taxon>Eurotiales</taxon>
        <taxon>Aspergillaceae</taxon>
        <taxon>Penicillium</taxon>
    </lineage>
</organism>
<feature type="region of interest" description="Disordered" evidence="1">
    <location>
        <begin position="140"/>
        <end position="181"/>
    </location>
</feature>
<reference evidence="2" key="1">
    <citation type="submission" date="2022-11" db="EMBL/GenBank/DDBJ databases">
        <authorList>
            <person name="Petersen C."/>
        </authorList>
    </citation>
    <scope>NUCLEOTIDE SEQUENCE</scope>
    <source>
        <strain evidence="2">IBT 26290</strain>
    </source>
</reference>
<keyword evidence="3" id="KW-1185">Reference proteome</keyword>
<dbReference type="GeneID" id="81431213"/>
<accession>A0A9W9HRF5</accession>
<feature type="region of interest" description="Disordered" evidence="1">
    <location>
        <begin position="406"/>
        <end position="459"/>
    </location>
</feature>
<reference evidence="2" key="2">
    <citation type="journal article" date="2023" name="IMA Fungus">
        <title>Comparative genomic study of the Penicillium genus elucidates a diverse pangenome and 15 lateral gene transfer events.</title>
        <authorList>
            <person name="Petersen C."/>
            <person name="Sorensen T."/>
            <person name="Nielsen M.R."/>
            <person name="Sondergaard T.E."/>
            <person name="Sorensen J.L."/>
            <person name="Fitzpatrick D.A."/>
            <person name="Frisvad J.C."/>
            <person name="Nielsen K.L."/>
        </authorList>
    </citation>
    <scope>NUCLEOTIDE SEQUENCE</scope>
    <source>
        <strain evidence="2">IBT 26290</strain>
    </source>
</reference>
<dbReference type="AlphaFoldDB" id="A0A9W9HRF5"/>
<feature type="region of interest" description="Disordered" evidence="1">
    <location>
        <begin position="347"/>
        <end position="381"/>
    </location>
</feature>
<feature type="compositionally biased region" description="Basic and acidic residues" evidence="1">
    <location>
        <begin position="450"/>
        <end position="459"/>
    </location>
</feature>